<name>A0A026WHG7_OOCBI</name>
<protein>
    <submittedName>
        <fullName evidence="2">Uncharacterized protein</fullName>
    </submittedName>
</protein>
<feature type="non-terminal residue" evidence="2">
    <location>
        <position position="1"/>
    </location>
</feature>
<organism evidence="2 3">
    <name type="scientific">Ooceraea biroi</name>
    <name type="common">Clonal raider ant</name>
    <name type="synonym">Cerapachys biroi</name>
    <dbReference type="NCBI Taxonomy" id="2015173"/>
    <lineage>
        <taxon>Eukaryota</taxon>
        <taxon>Metazoa</taxon>
        <taxon>Ecdysozoa</taxon>
        <taxon>Arthropoda</taxon>
        <taxon>Hexapoda</taxon>
        <taxon>Insecta</taxon>
        <taxon>Pterygota</taxon>
        <taxon>Neoptera</taxon>
        <taxon>Endopterygota</taxon>
        <taxon>Hymenoptera</taxon>
        <taxon>Apocrita</taxon>
        <taxon>Aculeata</taxon>
        <taxon>Formicoidea</taxon>
        <taxon>Formicidae</taxon>
        <taxon>Dorylinae</taxon>
        <taxon>Ooceraea</taxon>
    </lineage>
</organism>
<gene>
    <name evidence="2" type="ORF">X777_04269</name>
</gene>
<feature type="region of interest" description="Disordered" evidence="1">
    <location>
        <begin position="88"/>
        <end position="108"/>
    </location>
</feature>
<dbReference type="EMBL" id="KK107201">
    <property type="protein sequence ID" value="EZA55475.1"/>
    <property type="molecule type" value="Genomic_DNA"/>
</dbReference>
<feature type="compositionally biased region" description="Basic and acidic residues" evidence="1">
    <location>
        <begin position="93"/>
        <end position="108"/>
    </location>
</feature>
<sequence>VSSSRILRPPRNGMLCIMVTPQTALRARKANSRIPRGLDLVQNTRRVHVLVPVIVPSLMETSPNKIHQIVNPFHGHHNNLNKELNTGRVRSGQFREERRTERRTEQKKRTIYSGCMSEALMGVWRVTSPLQAEQTNEKRILLIDGGARDLTEKLHKIAPTSGISGFQLPERTAKHSAVH</sequence>
<dbReference type="Proteomes" id="UP000053097">
    <property type="component" value="Unassembled WGS sequence"/>
</dbReference>
<evidence type="ECO:0000313" key="2">
    <source>
        <dbReference type="EMBL" id="EZA55475.1"/>
    </source>
</evidence>
<evidence type="ECO:0000256" key="1">
    <source>
        <dbReference type="SAM" id="MobiDB-lite"/>
    </source>
</evidence>
<accession>A0A026WHG7</accession>
<evidence type="ECO:0000313" key="3">
    <source>
        <dbReference type="Proteomes" id="UP000053097"/>
    </source>
</evidence>
<dbReference type="AlphaFoldDB" id="A0A026WHG7"/>
<reference evidence="2 3" key="1">
    <citation type="journal article" date="2014" name="Curr. Biol.">
        <title>The genome of the clonal raider ant Cerapachys biroi.</title>
        <authorList>
            <person name="Oxley P.R."/>
            <person name="Ji L."/>
            <person name="Fetter-Pruneda I."/>
            <person name="McKenzie S.K."/>
            <person name="Li C."/>
            <person name="Hu H."/>
            <person name="Zhang G."/>
            <person name="Kronauer D.J."/>
        </authorList>
    </citation>
    <scope>NUCLEOTIDE SEQUENCE [LARGE SCALE GENOMIC DNA]</scope>
</reference>
<keyword evidence="3" id="KW-1185">Reference proteome</keyword>
<proteinExistence type="predicted"/>